<evidence type="ECO:0000313" key="3">
    <source>
        <dbReference type="Proteomes" id="UP000603352"/>
    </source>
</evidence>
<organism evidence="2 3">
    <name type="scientific">Tistrella bauzanensis</name>
    <dbReference type="NCBI Taxonomy" id="657419"/>
    <lineage>
        <taxon>Bacteria</taxon>
        <taxon>Pseudomonadati</taxon>
        <taxon>Pseudomonadota</taxon>
        <taxon>Alphaproteobacteria</taxon>
        <taxon>Geminicoccales</taxon>
        <taxon>Geminicoccaceae</taxon>
        <taxon>Tistrella</taxon>
    </lineage>
</organism>
<comment type="caution">
    <text evidence="2">The sequence shown here is derived from an EMBL/GenBank/DDBJ whole genome shotgun (WGS) entry which is preliminary data.</text>
</comment>
<dbReference type="Proteomes" id="UP000603352">
    <property type="component" value="Unassembled WGS sequence"/>
</dbReference>
<dbReference type="EMBL" id="BMDZ01000024">
    <property type="protein sequence ID" value="GGB41373.1"/>
    <property type="molecule type" value="Genomic_DNA"/>
</dbReference>
<dbReference type="InterPro" id="IPR019660">
    <property type="entry name" value="Put_sensory_transdc_reg_YbjN"/>
</dbReference>
<evidence type="ECO:0008006" key="4">
    <source>
        <dbReference type="Google" id="ProtNLM"/>
    </source>
</evidence>
<feature type="signal peptide" evidence="1">
    <location>
        <begin position="1"/>
        <end position="26"/>
    </location>
</feature>
<gene>
    <name evidence="2" type="ORF">GCM10011505_23550</name>
</gene>
<keyword evidence="1" id="KW-0732">Signal</keyword>
<dbReference type="CDD" id="cd17511">
    <property type="entry name" value="YbjN_AmyR-like"/>
    <property type="match status" value="1"/>
</dbReference>
<accession>A0ABQ1IH80</accession>
<protein>
    <recommendedName>
        <fullName evidence="4">YbjN domain-containing protein</fullName>
    </recommendedName>
</protein>
<dbReference type="RefSeq" id="WP_188578030.1">
    <property type="nucleotide sequence ID" value="NZ_BMDZ01000024.1"/>
</dbReference>
<evidence type="ECO:0000256" key="1">
    <source>
        <dbReference type="SAM" id="SignalP"/>
    </source>
</evidence>
<proteinExistence type="predicted"/>
<sequence>MRMVWRSLGTAACLVTLASAMAPAVAAELMDASRPEDILNLARGYGSASMDKADSGDPMIRGRIDGTAYVIFFNDCTDNQDCLTLGFYAAWTDTDVSARQIADWNRTKRFSRAYIDDDGDPVIEYDVNLRFGVSRSNLDDTIDWWKTVMLDFRNEVVPAAE</sequence>
<feature type="chain" id="PRO_5046852444" description="YbjN domain-containing protein" evidence="1">
    <location>
        <begin position="27"/>
        <end position="161"/>
    </location>
</feature>
<keyword evidence="3" id="KW-1185">Reference proteome</keyword>
<dbReference type="Pfam" id="PF10722">
    <property type="entry name" value="YbjN"/>
    <property type="match status" value="1"/>
</dbReference>
<name>A0ABQ1IH80_9PROT</name>
<reference evidence="3" key="1">
    <citation type="journal article" date="2019" name="Int. J. Syst. Evol. Microbiol.">
        <title>The Global Catalogue of Microorganisms (GCM) 10K type strain sequencing project: providing services to taxonomists for standard genome sequencing and annotation.</title>
        <authorList>
            <consortium name="The Broad Institute Genomics Platform"/>
            <consortium name="The Broad Institute Genome Sequencing Center for Infectious Disease"/>
            <person name="Wu L."/>
            <person name="Ma J."/>
        </authorList>
    </citation>
    <scope>NUCLEOTIDE SEQUENCE [LARGE SCALE GENOMIC DNA]</scope>
    <source>
        <strain evidence="3">CGMCC 1.10188</strain>
    </source>
</reference>
<evidence type="ECO:0000313" key="2">
    <source>
        <dbReference type="EMBL" id="GGB41373.1"/>
    </source>
</evidence>